<dbReference type="InterPro" id="IPR003675">
    <property type="entry name" value="Rce1/LyrA-like_dom"/>
</dbReference>
<dbReference type="OrthoDB" id="9777755at2"/>
<reference evidence="3 4" key="1">
    <citation type="submission" date="2013-02" db="EMBL/GenBank/DDBJ databases">
        <title>A novel strain isolated from Lonar lake, Maharashtra, India.</title>
        <authorList>
            <person name="Singh A."/>
        </authorList>
    </citation>
    <scope>NUCLEOTIDE SEQUENCE [LARGE SCALE GENOMIC DNA]</scope>
    <source>
        <strain evidence="3 4">AK24</strain>
    </source>
</reference>
<comment type="caution">
    <text evidence="3">The sequence shown here is derived from an EMBL/GenBank/DDBJ whole genome shotgun (WGS) entry which is preliminary data.</text>
</comment>
<dbReference type="Pfam" id="PF02517">
    <property type="entry name" value="Rce1-like"/>
    <property type="match status" value="1"/>
</dbReference>
<evidence type="ECO:0000313" key="3">
    <source>
        <dbReference type="EMBL" id="EON78256.1"/>
    </source>
</evidence>
<organism evidence="3 4">
    <name type="scientific">Lunatimonas lonarensis</name>
    <dbReference type="NCBI Taxonomy" id="1232681"/>
    <lineage>
        <taxon>Bacteria</taxon>
        <taxon>Pseudomonadati</taxon>
        <taxon>Bacteroidota</taxon>
        <taxon>Cytophagia</taxon>
        <taxon>Cytophagales</taxon>
        <taxon>Cyclobacteriaceae</taxon>
    </lineage>
</organism>
<feature type="transmembrane region" description="Helical" evidence="1">
    <location>
        <begin position="7"/>
        <end position="27"/>
    </location>
</feature>
<keyword evidence="1" id="KW-1133">Transmembrane helix</keyword>
<dbReference type="Proteomes" id="UP000013909">
    <property type="component" value="Unassembled WGS sequence"/>
</dbReference>
<protein>
    <recommendedName>
        <fullName evidence="2">CAAX prenyl protease 2/Lysostaphin resistance protein A-like domain-containing protein</fullName>
    </recommendedName>
</protein>
<feature type="transmembrane region" description="Helical" evidence="1">
    <location>
        <begin position="215"/>
        <end position="234"/>
    </location>
</feature>
<dbReference type="RefSeq" id="WP_010853265.1">
    <property type="nucleotide sequence ID" value="NZ_AQHR01000040.1"/>
</dbReference>
<name>R7ZVS8_9BACT</name>
<dbReference type="InterPro" id="IPR042150">
    <property type="entry name" value="MmRce1-like"/>
</dbReference>
<sequence length="283" mass="31907">MNRSKTIRNLWIFSFVALGIGWLGVWLDGRLPDQAAEETLGMAVWLITPLLLVVVLRTFFGDGWKDAGLRPRLVSQWKWYLVAFLVFPVVTLLSLAVGALTGWVDFSPFDAGAYFSTFAMLLGINLLKNVFEESVWRGYLTAKLIGLKIGDGGIYLLAGMVWGLWHLPYYLEFLPEEAMYTVLPVQKGWFAAIAVVNMLVWTVLFTELFRLTESVWSVVLLHAVEDAVINHLVIDGFVVLQSGTEILLSPICGILPTLLYLSIGLWLRRMRRRLPAPDSTPFQ</sequence>
<feature type="transmembrane region" description="Helical" evidence="1">
    <location>
        <begin position="112"/>
        <end position="131"/>
    </location>
</feature>
<gene>
    <name evidence="3" type="ORF">ADIS_1119</name>
</gene>
<accession>R7ZVS8</accession>
<dbReference type="PANTHER" id="PTHR35797">
    <property type="entry name" value="PROTEASE-RELATED"/>
    <property type="match status" value="1"/>
</dbReference>
<dbReference type="GO" id="GO:0004175">
    <property type="term" value="F:endopeptidase activity"/>
    <property type="evidence" value="ECO:0007669"/>
    <property type="project" value="UniProtKB-ARBA"/>
</dbReference>
<evidence type="ECO:0000256" key="1">
    <source>
        <dbReference type="SAM" id="Phobius"/>
    </source>
</evidence>
<keyword evidence="4" id="KW-1185">Reference proteome</keyword>
<dbReference type="STRING" id="1232681.ADIS_1119"/>
<keyword evidence="1" id="KW-0812">Transmembrane</keyword>
<feature type="transmembrane region" description="Helical" evidence="1">
    <location>
        <begin position="79"/>
        <end position="100"/>
    </location>
</feature>
<keyword evidence="1" id="KW-0472">Membrane</keyword>
<proteinExistence type="predicted"/>
<feature type="transmembrane region" description="Helical" evidence="1">
    <location>
        <begin position="189"/>
        <end position="208"/>
    </location>
</feature>
<feature type="transmembrane region" description="Helical" evidence="1">
    <location>
        <begin position="246"/>
        <end position="267"/>
    </location>
</feature>
<dbReference type="EMBL" id="AQHR01000040">
    <property type="protein sequence ID" value="EON78256.1"/>
    <property type="molecule type" value="Genomic_DNA"/>
</dbReference>
<feature type="transmembrane region" description="Helical" evidence="1">
    <location>
        <begin position="39"/>
        <end position="59"/>
    </location>
</feature>
<dbReference type="PANTHER" id="PTHR35797:SF1">
    <property type="entry name" value="PROTEASE"/>
    <property type="match status" value="1"/>
</dbReference>
<evidence type="ECO:0000313" key="4">
    <source>
        <dbReference type="Proteomes" id="UP000013909"/>
    </source>
</evidence>
<dbReference type="AlphaFoldDB" id="R7ZVS8"/>
<dbReference type="GO" id="GO:0080120">
    <property type="term" value="P:CAAX-box protein maturation"/>
    <property type="evidence" value="ECO:0007669"/>
    <property type="project" value="UniProtKB-ARBA"/>
</dbReference>
<feature type="transmembrane region" description="Helical" evidence="1">
    <location>
        <begin position="152"/>
        <end position="169"/>
    </location>
</feature>
<evidence type="ECO:0000259" key="2">
    <source>
        <dbReference type="Pfam" id="PF02517"/>
    </source>
</evidence>
<feature type="domain" description="CAAX prenyl protease 2/Lysostaphin resistance protein A-like" evidence="2">
    <location>
        <begin position="117"/>
        <end position="227"/>
    </location>
</feature>